<evidence type="ECO:0000259" key="4">
    <source>
        <dbReference type="Pfam" id="PF16113"/>
    </source>
</evidence>
<protein>
    <recommendedName>
        <fullName evidence="2">3-hydroxyisobutyryl-CoA hydrolase</fullName>
        <ecNumber evidence="2">3.1.2.4</ecNumber>
    </recommendedName>
</protein>
<evidence type="ECO:0000256" key="3">
    <source>
        <dbReference type="ARBA" id="ARBA00022801"/>
    </source>
</evidence>
<sequence length="350" mass="40555">MKKDDLIIEKVIKNVGVIYFNRPEKINALNLEMVRDIKRILEKWEDDDNIRAVLLDSKSDKGFCSGGDLVHLYEDFIMDDDCHDKDQLFVEEFELDKYVEAYKKPIVSYWKGIVMGGGVGISINSDLILCDETVKWAMPETDLGFVPDVGVGKYISSLPQALGQYVGLCGGVLESPDLIKHGLAHVYIDSKDYEKIREKFLDLSEKYSGQGLIDKLREEAEKYKKEGHETFVEKNKDKIEKYFSKDSLEEIYKFLEENQDDDFARYILKDLEGKSQFSLAVQFKKYFVGKNLTYSEMVDLDLKILRYSLEIGEMEEGIRSKMIDKDNEPDWKYKNLEDVKDEDIKKLLGV</sequence>
<dbReference type="InterPro" id="IPR045004">
    <property type="entry name" value="ECH_dom"/>
</dbReference>
<dbReference type="GO" id="GO:0016829">
    <property type="term" value="F:lyase activity"/>
    <property type="evidence" value="ECO:0007669"/>
    <property type="project" value="UniProtKB-KW"/>
</dbReference>
<evidence type="ECO:0000256" key="1">
    <source>
        <dbReference type="ARBA" id="ARBA00001709"/>
    </source>
</evidence>
<organism evidence="5 6">
    <name type="scientific">Peptoniphilus harei</name>
    <dbReference type="NCBI Taxonomy" id="54005"/>
    <lineage>
        <taxon>Bacteria</taxon>
        <taxon>Bacillati</taxon>
        <taxon>Bacillota</taxon>
        <taxon>Tissierellia</taxon>
        <taxon>Tissierellales</taxon>
        <taxon>Peptoniphilaceae</taxon>
        <taxon>Peptoniphilus</taxon>
    </lineage>
</organism>
<dbReference type="InterPro" id="IPR032259">
    <property type="entry name" value="HIBYL-CoA-H"/>
</dbReference>
<keyword evidence="3" id="KW-0378">Hydrolase</keyword>
<dbReference type="GeneID" id="83862225"/>
<evidence type="ECO:0000256" key="2">
    <source>
        <dbReference type="ARBA" id="ARBA00011915"/>
    </source>
</evidence>
<dbReference type="EMBL" id="UATM01000032">
    <property type="protein sequence ID" value="SPY46826.1"/>
    <property type="molecule type" value="Genomic_DNA"/>
</dbReference>
<dbReference type="SUPFAM" id="SSF52096">
    <property type="entry name" value="ClpP/crotonase"/>
    <property type="match status" value="1"/>
</dbReference>
<dbReference type="OrthoDB" id="9775794at2"/>
<dbReference type="GO" id="GO:0003860">
    <property type="term" value="F:3-hydroxyisobutyryl-CoA hydrolase activity"/>
    <property type="evidence" value="ECO:0007669"/>
    <property type="project" value="UniProtKB-EC"/>
</dbReference>
<evidence type="ECO:0000313" key="5">
    <source>
        <dbReference type="EMBL" id="SPY46826.1"/>
    </source>
</evidence>
<dbReference type="STRING" id="54005.HMPREF3229_00593"/>
<dbReference type="Pfam" id="PF16113">
    <property type="entry name" value="ECH_2"/>
    <property type="match status" value="1"/>
</dbReference>
<dbReference type="NCBIfam" id="NF004127">
    <property type="entry name" value="PRK05617.1"/>
    <property type="match status" value="1"/>
</dbReference>
<dbReference type="Proteomes" id="UP000250070">
    <property type="component" value="Unassembled WGS sequence"/>
</dbReference>
<feature type="domain" description="Enoyl-CoA hydratase/isomerase" evidence="4">
    <location>
        <begin position="15"/>
        <end position="347"/>
    </location>
</feature>
<dbReference type="Gene3D" id="3.90.226.10">
    <property type="entry name" value="2-enoyl-CoA Hydratase, Chain A, domain 1"/>
    <property type="match status" value="1"/>
</dbReference>
<comment type="catalytic activity">
    <reaction evidence="1">
        <text>3-hydroxy-2-methylpropanoyl-CoA + H2O = 3-hydroxy-2-methylpropanoate + CoA + H(+)</text>
        <dbReference type="Rhea" id="RHEA:20888"/>
        <dbReference type="ChEBI" id="CHEBI:11805"/>
        <dbReference type="ChEBI" id="CHEBI:15377"/>
        <dbReference type="ChEBI" id="CHEBI:15378"/>
        <dbReference type="ChEBI" id="CHEBI:57287"/>
        <dbReference type="ChEBI" id="CHEBI:57340"/>
        <dbReference type="EC" id="3.1.2.4"/>
    </reaction>
</comment>
<dbReference type="EC" id="3.1.2.4" evidence="2"/>
<dbReference type="InterPro" id="IPR029045">
    <property type="entry name" value="ClpP/crotonase-like_dom_sf"/>
</dbReference>
<keyword evidence="5" id="KW-0456">Lyase</keyword>
<reference evidence="5 6" key="1">
    <citation type="submission" date="2018-06" db="EMBL/GenBank/DDBJ databases">
        <authorList>
            <consortium name="Pathogen Informatics"/>
            <person name="Doyle S."/>
        </authorList>
    </citation>
    <scope>NUCLEOTIDE SEQUENCE [LARGE SCALE GENOMIC DNA]</scope>
    <source>
        <strain evidence="5 6">NCTC13076</strain>
    </source>
</reference>
<dbReference type="CDD" id="cd06558">
    <property type="entry name" value="crotonase-like"/>
    <property type="match status" value="1"/>
</dbReference>
<dbReference type="PANTHER" id="PTHR43176:SF3">
    <property type="entry name" value="3-HYDROXYISOBUTYRYL-COA HYDROLASE, MITOCHONDRIAL"/>
    <property type="match status" value="1"/>
</dbReference>
<accession>A0A2X1ZU14</accession>
<dbReference type="RefSeq" id="WP_112889542.1">
    <property type="nucleotide sequence ID" value="NZ_CP068103.1"/>
</dbReference>
<proteinExistence type="predicted"/>
<dbReference type="PANTHER" id="PTHR43176">
    <property type="entry name" value="3-HYDROXYISOBUTYRYL-COA HYDROLASE-RELATED"/>
    <property type="match status" value="1"/>
</dbReference>
<dbReference type="AlphaFoldDB" id="A0A2X1ZU14"/>
<name>A0A2X1ZU14_9FIRM</name>
<gene>
    <name evidence="5" type="primary">echA8_2</name>
    <name evidence="5" type="ORF">NCTC13076_00717</name>
</gene>
<evidence type="ECO:0000313" key="6">
    <source>
        <dbReference type="Proteomes" id="UP000250070"/>
    </source>
</evidence>
<dbReference type="GO" id="GO:0006574">
    <property type="term" value="P:L-valine catabolic process"/>
    <property type="evidence" value="ECO:0007669"/>
    <property type="project" value="TreeGrafter"/>
</dbReference>